<organism evidence="1">
    <name type="scientific">uncultured marine thaumarchaeote SAT1000_13_B06</name>
    <dbReference type="NCBI Taxonomy" id="1456381"/>
    <lineage>
        <taxon>Archaea</taxon>
        <taxon>Nitrososphaerota</taxon>
        <taxon>environmental samples</taxon>
    </lineage>
</organism>
<proteinExistence type="predicted"/>
<dbReference type="EMBL" id="KF901223">
    <property type="protein sequence ID" value="AIF23178.1"/>
    <property type="molecule type" value="Genomic_DNA"/>
</dbReference>
<reference evidence="1" key="1">
    <citation type="journal article" date="2014" name="Genome Biol. Evol.">
        <title>Pangenome evidence for extensive interdomain horizontal transfer affecting lineage core and shell genes in uncultured planktonic thaumarchaeota and euryarchaeota.</title>
        <authorList>
            <person name="Deschamps P."/>
            <person name="Zivanovic Y."/>
            <person name="Moreira D."/>
            <person name="Rodriguez-Valera F."/>
            <person name="Lopez-Garcia P."/>
        </authorList>
    </citation>
    <scope>NUCLEOTIDE SEQUENCE</scope>
</reference>
<accession>A0A075IAP0</accession>
<protein>
    <submittedName>
        <fullName evidence="1">Uncharacterized protein</fullName>
    </submittedName>
</protein>
<dbReference type="AlphaFoldDB" id="A0A075IAP0"/>
<name>A0A075IAP0_9ARCH</name>
<sequence length="51" mass="5725">MLNECQYAVINGSHTVMGEIMGGGAKPIIGMPIYDEHTNQIKWAEEKILEY</sequence>
<evidence type="ECO:0000313" key="1">
    <source>
        <dbReference type="EMBL" id="AIF23178.1"/>
    </source>
</evidence>